<dbReference type="GO" id="GO:0000462">
    <property type="term" value="P:maturation of SSU-rRNA from tricistronic rRNA transcript (SSU-rRNA, 5.8S rRNA, LSU-rRNA)"/>
    <property type="evidence" value="ECO:0007669"/>
    <property type="project" value="TreeGrafter"/>
</dbReference>
<feature type="region of interest" description="Disordered" evidence="3">
    <location>
        <begin position="794"/>
        <end position="973"/>
    </location>
</feature>
<feature type="compositionally biased region" description="Acidic residues" evidence="3">
    <location>
        <begin position="882"/>
        <end position="899"/>
    </location>
</feature>
<feature type="compositionally biased region" description="Basic and acidic residues" evidence="3">
    <location>
        <begin position="942"/>
        <end position="953"/>
    </location>
</feature>
<sequence>MTERFLLIRHAQVERYFAIGMDFPSARVFDVATGALVTVVSVPQRSRTSLATVSLTSLALGMCNEHVPKQRQQNRKEDNQQMDDHAIRTCFTAVGLSDGTVLLHNVAKDVLVGHIPVSDTRQPVTAMAFCGKYLFCLLMNSFVQVVDCMAVERVAKNFRVQPNAGAIAVVEEQGATSAICQEAGDGSPLESVFRIFVSGSTNAVYTLKIGRSATQENDVACHRVASASLERVVSFASQASRSEMAWMGGTQQCPVALTANAQEGVVRVWDASASCSSSAAVSRCRRSLMCGQRIVNICVREAVDCVDTNLTESTVEARTTSGLGSKISSSEALVVVTTLTGSILVWVLGTTLLPAVAEPIPQPPTFQLVSQEEAGRLLFAALLGRTSLLLLRGKFAVPRFDVVDVCSIPENVRVRPRSMKSSLAWATTALGTAGDVALCVLPMKGKPGGRGEDTVTHAELEVLDHAWATHGRQQRRRILLASRAVNTSTEGFVTPTLPHAKSVKDLPLKNLTLEQRLKQLSISSTAELFPQQQKHQQHALGLATVPLYQALHANDTSAVMELLTVASRSASDIRATVLGLQLPYCLQLLQILSQRVRGASSRSPLFQWIDAIIHYRGVEMHQVQRQYRRQGTLLKPGEPSRNKAEGDNKGSEVPCLGHHSPPKDFVAPILHQYTNMIALYDKIATMYGRISIFQSVRPSEQGVFTNSDNGIVFPSMFTEIRCAGGVYRSLRVRSRKDSRVPRRGRSARGEDGDEALALIRKARKIATRHAAEAGGDGDEDDVGAGDDLDIGALDNMVLSGSSGSDEDNLGSNMDDGEEEELEGGKRTRASKRIRVEKEMEMLAESERGSSFGVESQDADADTDEFGSSSDVSEDFEKPADSTEIDDEEEEEEEEEDNGAGDDACAIGDDQHGDFPSSEDYENEYNSADDGDNEEEDDGIAPDLKRLPELRGGAEDDDEGNREVRRHRRVKTNK</sequence>
<feature type="compositionally biased region" description="Basic residues" evidence="3">
    <location>
        <begin position="963"/>
        <end position="973"/>
    </location>
</feature>
<dbReference type="InterPro" id="IPR052414">
    <property type="entry name" value="U3_snoRNA-assoc_WDR"/>
</dbReference>
<accession>G0TXK5</accession>
<evidence type="ECO:0000313" key="4">
    <source>
        <dbReference type="EMBL" id="CCC48695.1"/>
    </source>
</evidence>
<name>G0TXK5_TRYVY</name>
<proteinExistence type="predicted"/>
<comment type="subcellular location">
    <subcellularLocation>
        <location evidence="1">Nucleus</location>
    </subcellularLocation>
</comment>
<evidence type="ECO:0000256" key="2">
    <source>
        <dbReference type="ARBA" id="ARBA00023242"/>
    </source>
</evidence>
<dbReference type="PANTHER" id="PTHR44267:SF1">
    <property type="entry name" value="WD REPEAT-CONTAINING PROTEIN 43"/>
    <property type="match status" value="1"/>
</dbReference>
<protein>
    <submittedName>
        <fullName evidence="4">Uncharacterized protein</fullName>
    </submittedName>
</protein>
<feature type="region of interest" description="Disordered" evidence="3">
    <location>
        <begin position="769"/>
        <end position="788"/>
    </location>
</feature>
<dbReference type="PANTHER" id="PTHR44267">
    <property type="entry name" value="WD REPEAT-CONTAINING PROTEIN 43"/>
    <property type="match status" value="1"/>
</dbReference>
<evidence type="ECO:0000256" key="1">
    <source>
        <dbReference type="ARBA" id="ARBA00004123"/>
    </source>
</evidence>
<feature type="compositionally biased region" description="Basic and acidic residues" evidence="3">
    <location>
        <begin position="833"/>
        <end position="847"/>
    </location>
</feature>
<dbReference type="GO" id="GO:0005730">
    <property type="term" value="C:nucleolus"/>
    <property type="evidence" value="ECO:0007669"/>
    <property type="project" value="TreeGrafter"/>
</dbReference>
<feature type="region of interest" description="Disordered" evidence="3">
    <location>
        <begin position="630"/>
        <end position="654"/>
    </location>
</feature>
<organism evidence="4">
    <name type="scientific">Trypanosoma vivax (strain Y486)</name>
    <dbReference type="NCBI Taxonomy" id="1055687"/>
    <lineage>
        <taxon>Eukaryota</taxon>
        <taxon>Discoba</taxon>
        <taxon>Euglenozoa</taxon>
        <taxon>Kinetoplastea</taxon>
        <taxon>Metakinetoplastina</taxon>
        <taxon>Trypanosomatida</taxon>
        <taxon>Trypanosomatidae</taxon>
        <taxon>Trypanosoma</taxon>
        <taxon>Duttonella</taxon>
    </lineage>
</organism>
<dbReference type="InterPro" id="IPR015943">
    <property type="entry name" value="WD40/YVTN_repeat-like_dom_sf"/>
</dbReference>
<dbReference type="SUPFAM" id="SSF50978">
    <property type="entry name" value="WD40 repeat-like"/>
    <property type="match status" value="1"/>
</dbReference>
<dbReference type="VEuPathDB" id="TriTrypDB:TvY486_0700390"/>
<feature type="compositionally biased region" description="Acidic residues" evidence="3">
    <location>
        <begin position="804"/>
        <end position="821"/>
    </location>
</feature>
<keyword evidence="2" id="KW-0539">Nucleus</keyword>
<dbReference type="InterPro" id="IPR036322">
    <property type="entry name" value="WD40_repeat_dom_sf"/>
</dbReference>
<reference evidence="4" key="1">
    <citation type="journal article" date="2012" name="Proc. Natl. Acad. Sci. U.S.A.">
        <title>Antigenic diversity is generated by distinct evolutionary mechanisms in African trypanosome species.</title>
        <authorList>
            <person name="Jackson A.P."/>
            <person name="Berry A."/>
            <person name="Aslett M."/>
            <person name="Allison H.C."/>
            <person name="Burton P."/>
            <person name="Vavrova-Anderson J."/>
            <person name="Brown R."/>
            <person name="Browne H."/>
            <person name="Corton N."/>
            <person name="Hauser H."/>
            <person name="Gamble J."/>
            <person name="Gilderthorp R."/>
            <person name="Marcello L."/>
            <person name="McQuillan J."/>
            <person name="Otto T.D."/>
            <person name="Quail M.A."/>
            <person name="Sanders M.J."/>
            <person name="van Tonder A."/>
            <person name="Ginger M.L."/>
            <person name="Field M.C."/>
            <person name="Barry J.D."/>
            <person name="Hertz-Fowler C."/>
            <person name="Berriman M."/>
        </authorList>
    </citation>
    <scope>NUCLEOTIDE SEQUENCE</scope>
    <source>
        <strain evidence="4">Y486</strain>
    </source>
</reference>
<feature type="compositionally biased region" description="Acidic residues" evidence="3">
    <location>
        <begin position="775"/>
        <end position="788"/>
    </location>
</feature>
<dbReference type="Gene3D" id="2.130.10.10">
    <property type="entry name" value="YVTN repeat-like/Quinoprotein amine dehydrogenase"/>
    <property type="match status" value="1"/>
</dbReference>
<feature type="compositionally biased region" description="Acidic residues" evidence="3">
    <location>
        <begin position="916"/>
        <end position="939"/>
    </location>
</feature>
<gene>
    <name evidence="4" type="ORF">TVY486_0700390</name>
</gene>
<evidence type="ECO:0000256" key="3">
    <source>
        <dbReference type="SAM" id="MobiDB-lite"/>
    </source>
</evidence>
<feature type="compositionally biased region" description="Basic and acidic residues" evidence="3">
    <location>
        <begin position="638"/>
        <end position="650"/>
    </location>
</feature>
<dbReference type="AlphaFoldDB" id="G0TXK5"/>
<dbReference type="EMBL" id="HE573023">
    <property type="protein sequence ID" value="CCC48695.1"/>
    <property type="molecule type" value="Genomic_DNA"/>
</dbReference>